<feature type="compositionally biased region" description="Polar residues" evidence="1">
    <location>
        <begin position="1"/>
        <end position="23"/>
    </location>
</feature>
<evidence type="ECO:0000256" key="1">
    <source>
        <dbReference type="SAM" id="MobiDB-lite"/>
    </source>
</evidence>
<dbReference type="Proteomes" id="UP000733611">
    <property type="component" value="Unassembled WGS sequence"/>
</dbReference>
<evidence type="ECO:0000313" key="2">
    <source>
        <dbReference type="EMBL" id="MBU3844574.1"/>
    </source>
</evidence>
<feature type="region of interest" description="Disordered" evidence="1">
    <location>
        <begin position="1"/>
        <end position="25"/>
    </location>
</feature>
<organism evidence="2 3">
    <name type="scientific">Candidatus Anaerobiospirillum pullicola</name>
    <dbReference type="NCBI Taxonomy" id="2838451"/>
    <lineage>
        <taxon>Bacteria</taxon>
        <taxon>Pseudomonadati</taxon>
        <taxon>Pseudomonadota</taxon>
        <taxon>Gammaproteobacteria</taxon>
        <taxon>Aeromonadales</taxon>
        <taxon>Succinivibrionaceae</taxon>
        <taxon>Anaerobiospirillum</taxon>
    </lineage>
</organism>
<name>A0A948WZW3_9GAMM</name>
<proteinExistence type="predicted"/>
<feature type="region of interest" description="Disordered" evidence="1">
    <location>
        <begin position="37"/>
        <end position="83"/>
    </location>
</feature>
<dbReference type="AlphaFoldDB" id="A0A948WZW3"/>
<reference evidence="2" key="2">
    <citation type="submission" date="2021-04" db="EMBL/GenBank/DDBJ databases">
        <authorList>
            <person name="Gilroy R."/>
        </authorList>
    </citation>
    <scope>NUCLEOTIDE SEQUENCE</scope>
    <source>
        <strain evidence="2">378</strain>
    </source>
</reference>
<comment type="caution">
    <text evidence="2">The sequence shown here is derived from an EMBL/GenBank/DDBJ whole genome shotgun (WGS) entry which is preliminary data.</text>
</comment>
<reference evidence="2" key="1">
    <citation type="journal article" date="2021" name="PeerJ">
        <title>Extensive microbial diversity within the chicken gut microbiome revealed by metagenomics and culture.</title>
        <authorList>
            <person name="Gilroy R."/>
            <person name="Ravi A."/>
            <person name="Getino M."/>
            <person name="Pursley I."/>
            <person name="Horton D.L."/>
            <person name="Alikhan N.F."/>
            <person name="Baker D."/>
            <person name="Gharbi K."/>
            <person name="Hall N."/>
            <person name="Watson M."/>
            <person name="Adriaenssens E.M."/>
            <person name="Foster-Nyarko E."/>
            <person name="Jarju S."/>
            <person name="Secka A."/>
            <person name="Antonio M."/>
            <person name="Oren A."/>
            <person name="Chaudhuri R.R."/>
            <person name="La Ragione R."/>
            <person name="Hildebrand F."/>
            <person name="Pallen M.J."/>
        </authorList>
    </citation>
    <scope>NUCLEOTIDE SEQUENCE</scope>
    <source>
        <strain evidence="2">378</strain>
    </source>
</reference>
<dbReference type="EMBL" id="JAHLFE010000138">
    <property type="protein sequence ID" value="MBU3844574.1"/>
    <property type="molecule type" value="Genomic_DNA"/>
</dbReference>
<sequence>MPKNSSADSDSANLGMSRTTGMSRSFARPKIVGGFAVPTTSSKSHSASSVDSSSSVQETLPPHSETTAEAPADAASEVGAHEPEAKLTQAAAAEAEPQVKPAVQDVLLSMVNQFFNLSGIDADLDAVFADFVAEKEAKWESSKDMFAKLKTLARFMMLENTSNTRILGYSQMTHAYPFGAELMSFYLGWVYNFFAHAKDKFPVFFAQRYQPHSASEILAFDVSLFAQNAQELEELRKFYGTAYQEACALRFFIFYTKQEMAPVGFAVLPRTITDCPALDFMQQSLGALGNPDCEVVADYLTDEQTCMATLEAQHLNYTLRISTHQDWVHKAIDKCEATFDGFKVLPSDSNVFGARVALTKYIKAGHPRYLYLISDMRNDVPVRNRRDALLDKLEEQLNAEEWDQDKASAEERQLVERLFEVTRYEDGTQEFFINSEERSKFALKLSVVALVSNVQRTPDEAYQLYKKQLQAQEVCAGLRAEIEPQLWDFSHECREMLGRAFTTFLAVSVLQFAQNFVQTLQNYLQEFVQKHQEQQSFHEQCAAYTELSDWLKWKTMPQILRWFAVNKEQAVDSDMARQRWSEQSRQRDQLFLAFLGLGKFPQGFKDLQGWKYLTKGEL</sequence>
<protein>
    <submittedName>
        <fullName evidence="2">Uncharacterized protein</fullName>
    </submittedName>
</protein>
<evidence type="ECO:0000313" key="3">
    <source>
        <dbReference type="Proteomes" id="UP000733611"/>
    </source>
</evidence>
<accession>A0A948WZW3</accession>
<gene>
    <name evidence="2" type="ORF">H9847_06885</name>
</gene>
<feature type="compositionally biased region" description="Low complexity" evidence="1">
    <location>
        <begin position="41"/>
        <end position="55"/>
    </location>
</feature>